<dbReference type="HOGENOM" id="CLU_3130592_0_0_1"/>
<protein>
    <submittedName>
        <fullName evidence="2">Uncharacterized protein</fullName>
    </submittedName>
</protein>
<dbReference type="RefSeq" id="XP_005766849.1">
    <property type="nucleotide sequence ID" value="XM_005766792.1"/>
</dbReference>
<dbReference type="PaxDb" id="2903-EOD14420"/>
<sequence>RTCSESERGRGGGRASERRGAAMLGPGIGPPWALLPRSIRSVELRYAQRS</sequence>
<proteinExistence type="predicted"/>
<dbReference type="AlphaFoldDB" id="A0A0D3IT35"/>
<keyword evidence="3" id="KW-1185">Reference proteome</keyword>
<feature type="compositionally biased region" description="Basic and acidic residues" evidence="1">
    <location>
        <begin position="1"/>
        <end position="20"/>
    </location>
</feature>
<evidence type="ECO:0000256" key="1">
    <source>
        <dbReference type="SAM" id="MobiDB-lite"/>
    </source>
</evidence>
<accession>A0A0D3IT35</accession>
<dbReference type="GeneID" id="17260574"/>
<evidence type="ECO:0000313" key="2">
    <source>
        <dbReference type="EnsemblProtists" id="EOD14420"/>
    </source>
</evidence>
<dbReference type="KEGG" id="ehx:EMIHUDRAFT_356659"/>
<organism evidence="2 3">
    <name type="scientific">Emiliania huxleyi (strain CCMP1516)</name>
    <dbReference type="NCBI Taxonomy" id="280463"/>
    <lineage>
        <taxon>Eukaryota</taxon>
        <taxon>Haptista</taxon>
        <taxon>Haptophyta</taxon>
        <taxon>Prymnesiophyceae</taxon>
        <taxon>Isochrysidales</taxon>
        <taxon>Noelaerhabdaceae</taxon>
        <taxon>Emiliania</taxon>
    </lineage>
</organism>
<reference evidence="3" key="1">
    <citation type="journal article" date="2013" name="Nature">
        <title>Pan genome of the phytoplankton Emiliania underpins its global distribution.</title>
        <authorList>
            <person name="Read B.A."/>
            <person name="Kegel J."/>
            <person name="Klute M.J."/>
            <person name="Kuo A."/>
            <person name="Lefebvre S.C."/>
            <person name="Maumus F."/>
            <person name="Mayer C."/>
            <person name="Miller J."/>
            <person name="Monier A."/>
            <person name="Salamov A."/>
            <person name="Young J."/>
            <person name="Aguilar M."/>
            <person name="Claverie J.M."/>
            <person name="Frickenhaus S."/>
            <person name="Gonzalez K."/>
            <person name="Herman E.K."/>
            <person name="Lin Y.C."/>
            <person name="Napier J."/>
            <person name="Ogata H."/>
            <person name="Sarno A.F."/>
            <person name="Shmutz J."/>
            <person name="Schroeder D."/>
            <person name="de Vargas C."/>
            <person name="Verret F."/>
            <person name="von Dassow P."/>
            <person name="Valentin K."/>
            <person name="Van de Peer Y."/>
            <person name="Wheeler G."/>
            <person name="Dacks J.B."/>
            <person name="Delwiche C.F."/>
            <person name="Dyhrman S.T."/>
            <person name="Glockner G."/>
            <person name="John U."/>
            <person name="Richards T."/>
            <person name="Worden A.Z."/>
            <person name="Zhang X."/>
            <person name="Grigoriev I.V."/>
            <person name="Allen A.E."/>
            <person name="Bidle K."/>
            <person name="Borodovsky M."/>
            <person name="Bowler C."/>
            <person name="Brownlee C."/>
            <person name="Cock J.M."/>
            <person name="Elias M."/>
            <person name="Gladyshev V.N."/>
            <person name="Groth M."/>
            <person name="Guda C."/>
            <person name="Hadaegh A."/>
            <person name="Iglesias-Rodriguez M.D."/>
            <person name="Jenkins J."/>
            <person name="Jones B.M."/>
            <person name="Lawson T."/>
            <person name="Leese F."/>
            <person name="Lindquist E."/>
            <person name="Lobanov A."/>
            <person name="Lomsadze A."/>
            <person name="Malik S.B."/>
            <person name="Marsh M.E."/>
            <person name="Mackinder L."/>
            <person name="Mock T."/>
            <person name="Mueller-Roeber B."/>
            <person name="Pagarete A."/>
            <person name="Parker M."/>
            <person name="Probert I."/>
            <person name="Quesneville H."/>
            <person name="Raines C."/>
            <person name="Rensing S.A."/>
            <person name="Riano-Pachon D.M."/>
            <person name="Richier S."/>
            <person name="Rokitta S."/>
            <person name="Shiraiwa Y."/>
            <person name="Soanes D.M."/>
            <person name="van der Giezen M."/>
            <person name="Wahlund T.M."/>
            <person name="Williams B."/>
            <person name="Wilson W."/>
            <person name="Wolfe G."/>
            <person name="Wurch L.L."/>
        </authorList>
    </citation>
    <scope>NUCLEOTIDE SEQUENCE</scope>
</reference>
<feature type="region of interest" description="Disordered" evidence="1">
    <location>
        <begin position="1"/>
        <end position="27"/>
    </location>
</feature>
<name>A0A0D3IT35_EMIH1</name>
<dbReference type="Proteomes" id="UP000013827">
    <property type="component" value="Unassembled WGS sequence"/>
</dbReference>
<reference evidence="2" key="2">
    <citation type="submission" date="2024-10" db="UniProtKB">
        <authorList>
            <consortium name="EnsemblProtists"/>
        </authorList>
    </citation>
    <scope>IDENTIFICATION</scope>
</reference>
<evidence type="ECO:0000313" key="3">
    <source>
        <dbReference type="Proteomes" id="UP000013827"/>
    </source>
</evidence>
<dbReference type="EnsemblProtists" id="EOD14420">
    <property type="protein sequence ID" value="EOD14420"/>
    <property type="gene ID" value="EMIHUDRAFT_356659"/>
</dbReference>